<dbReference type="InterPro" id="IPR001155">
    <property type="entry name" value="OxRdtase_FMN_N"/>
</dbReference>
<dbReference type="AlphaFoldDB" id="A0AA86TZS3"/>
<feature type="domain" description="NADH:flavin oxidoreductase/NADH oxidase N-terminal" evidence="4">
    <location>
        <begin position="26"/>
        <end position="176"/>
    </location>
</feature>
<dbReference type="Gene3D" id="3.20.20.70">
    <property type="entry name" value="Aldolase class I"/>
    <property type="match status" value="1"/>
</dbReference>
<organism evidence="5">
    <name type="scientific">Hexamita inflata</name>
    <dbReference type="NCBI Taxonomy" id="28002"/>
    <lineage>
        <taxon>Eukaryota</taxon>
        <taxon>Metamonada</taxon>
        <taxon>Diplomonadida</taxon>
        <taxon>Hexamitidae</taxon>
        <taxon>Hexamitinae</taxon>
        <taxon>Hexamita</taxon>
    </lineage>
</organism>
<evidence type="ECO:0000256" key="1">
    <source>
        <dbReference type="ARBA" id="ARBA00022630"/>
    </source>
</evidence>
<dbReference type="EMBL" id="CAXDID020000109">
    <property type="protein sequence ID" value="CAL6029142.1"/>
    <property type="molecule type" value="Genomic_DNA"/>
</dbReference>
<dbReference type="InterPro" id="IPR013785">
    <property type="entry name" value="Aldolase_TIM"/>
</dbReference>
<evidence type="ECO:0000313" key="7">
    <source>
        <dbReference type="EMBL" id="CAL6029142.1"/>
    </source>
</evidence>
<dbReference type="GO" id="GO:0010181">
    <property type="term" value="F:FMN binding"/>
    <property type="evidence" value="ECO:0007669"/>
    <property type="project" value="InterPro"/>
</dbReference>
<dbReference type="InterPro" id="IPR051799">
    <property type="entry name" value="NADH_flavin_oxidoreductase"/>
</dbReference>
<keyword evidence="1" id="KW-0285">Flavoprotein</keyword>
<evidence type="ECO:0000313" key="8">
    <source>
        <dbReference type="EMBL" id="CAL6105269.1"/>
    </source>
</evidence>
<evidence type="ECO:0000313" key="9">
    <source>
        <dbReference type="Proteomes" id="UP001642409"/>
    </source>
</evidence>
<evidence type="ECO:0000313" key="6">
    <source>
        <dbReference type="EMBL" id="CAI9941645.1"/>
    </source>
</evidence>
<keyword evidence="3" id="KW-0812">Transmembrane</keyword>
<dbReference type="PANTHER" id="PTHR43656:SF2">
    <property type="entry name" value="BINDING OXIDOREDUCTASE, PUTATIVE (AFU_ORTHOLOGUE AFUA_2G08260)-RELATED"/>
    <property type="match status" value="1"/>
</dbReference>
<evidence type="ECO:0000313" key="5">
    <source>
        <dbReference type="EMBL" id="CAI9934734.1"/>
    </source>
</evidence>
<evidence type="ECO:0000256" key="2">
    <source>
        <dbReference type="ARBA" id="ARBA00023002"/>
    </source>
</evidence>
<proteinExistence type="predicted"/>
<evidence type="ECO:0000256" key="3">
    <source>
        <dbReference type="SAM" id="Phobius"/>
    </source>
</evidence>
<sequence>MNFIKSATSEGLADADGVTHSEYVNLYRHFAKNRELSIIITGHIAVSREGRPEARCVFLTDGEGYPYKLRTRNLRRMTEAVHSENPSVKIIAQLNHGGRQIPRLQLRKNKTSICCSPIQKKVNKSAFMFKTPNQTPQSCKYIKDQFVIGAKQMEQAGFDGVQIHCAHGYLLHDCIKAGLIQFVMEILTEIKDQCKGILMIKVNADEDNLKFINEAIKIVDIVELSKGSYDNPNDMIENHRSKPAACFIEQHQELTKQKAKICVTGGFHTREEGQNVLMEQICHYVGFGRLYLMPQITKVQRLSFGRMVQALSKFMPLINAGPATIFYEEEQRRIAKKIALKNEDEMKRVGIMWWFVCMIISFFGFQRYNTIRDMTK</sequence>
<feature type="transmembrane region" description="Helical" evidence="3">
    <location>
        <begin position="351"/>
        <end position="368"/>
    </location>
</feature>
<dbReference type="PANTHER" id="PTHR43656">
    <property type="entry name" value="BINDING OXIDOREDUCTASE, PUTATIVE (AFU_ORTHOLOGUE AFUA_2G08260)-RELATED"/>
    <property type="match status" value="1"/>
</dbReference>
<dbReference type="EMBL" id="CATOUU010000695">
    <property type="protein sequence ID" value="CAI9941645.1"/>
    <property type="molecule type" value="Genomic_DNA"/>
</dbReference>
<protein>
    <submittedName>
        <fullName evidence="5">FAD/FMN dependent oxidoreductase</fullName>
    </submittedName>
    <submittedName>
        <fullName evidence="7">FAD/FMN_dependent oxidoreductase</fullName>
    </submittedName>
</protein>
<name>A0AA86TZS3_9EUKA</name>
<keyword evidence="3" id="KW-1133">Transmembrane helix</keyword>
<dbReference type="Proteomes" id="UP001642409">
    <property type="component" value="Unassembled WGS sequence"/>
</dbReference>
<reference evidence="7 9" key="2">
    <citation type="submission" date="2024-07" db="EMBL/GenBank/DDBJ databases">
        <authorList>
            <person name="Akdeniz Z."/>
        </authorList>
    </citation>
    <scope>NUCLEOTIDE SEQUENCE [LARGE SCALE GENOMIC DNA]</scope>
</reference>
<keyword evidence="3" id="KW-0472">Membrane</keyword>
<dbReference type="EMBL" id="CAXDID020000594">
    <property type="protein sequence ID" value="CAL6105269.1"/>
    <property type="molecule type" value="Genomic_DNA"/>
</dbReference>
<dbReference type="GO" id="GO:0016491">
    <property type="term" value="F:oxidoreductase activity"/>
    <property type="evidence" value="ECO:0007669"/>
    <property type="project" value="UniProtKB-KW"/>
</dbReference>
<dbReference type="EMBL" id="CATOUU010000588">
    <property type="protein sequence ID" value="CAI9934734.1"/>
    <property type="molecule type" value="Genomic_DNA"/>
</dbReference>
<gene>
    <name evidence="5" type="ORF">HINF_LOCUS22379</name>
    <name evidence="6" type="ORF">HINF_LOCUS29290</name>
    <name evidence="7" type="ORF">HINF_LOCUS32146</name>
    <name evidence="8" type="ORF">HINF_LOCUS73181</name>
</gene>
<keyword evidence="9" id="KW-1185">Reference proteome</keyword>
<accession>A0AA86TZS3</accession>
<keyword evidence="2" id="KW-0560">Oxidoreductase</keyword>
<reference evidence="5" key="1">
    <citation type="submission" date="2023-06" db="EMBL/GenBank/DDBJ databases">
        <authorList>
            <person name="Kurt Z."/>
        </authorList>
    </citation>
    <scope>NUCLEOTIDE SEQUENCE</scope>
</reference>
<evidence type="ECO:0000259" key="4">
    <source>
        <dbReference type="Pfam" id="PF00724"/>
    </source>
</evidence>
<dbReference type="SUPFAM" id="SSF51395">
    <property type="entry name" value="FMN-linked oxidoreductases"/>
    <property type="match status" value="1"/>
</dbReference>
<comment type="caution">
    <text evidence="5">The sequence shown here is derived from an EMBL/GenBank/DDBJ whole genome shotgun (WGS) entry which is preliminary data.</text>
</comment>
<dbReference type="Pfam" id="PF00724">
    <property type="entry name" value="Oxidored_FMN"/>
    <property type="match status" value="1"/>
</dbReference>